<evidence type="ECO:0000313" key="3">
    <source>
        <dbReference type="Proteomes" id="UP001056436"/>
    </source>
</evidence>
<sequence length="182" mass="20211">MLAKGLSLGRPDPARDDRGPPDYILENGMTRDRAPVAASYKAVMALTRAGMMHRDRISLDELFCPIIMAEETQCYGDGTLFCYGFDTTSYYDDGTSASHDSGVSDVEDFSELSLDMLERHGKYWDAQSIGDWNAQSINYARYGRALGVTALHDYVCVCIAGATVPSRIFQDLSEYRCCQTIL</sequence>
<organism evidence="2 3">
    <name type="scientific">Colletotrichum abscissum</name>
    <dbReference type="NCBI Taxonomy" id="1671311"/>
    <lineage>
        <taxon>Eukaryota</taxon>
        <taxon>Fungi</taxon>
        <taxon>Dikarya</taxon>
        <taxon>Ascomycota</taxon>
        <taxon>Pezizomycotina</taxon>
        <taxon>Sordariomycetes</taxon>
        <taxon>Hypocreomycetidae</taxon>
        <taxon>Glomerellales</taxon>
        <taxon>Glomerellaceae</taxon>
        <taxon>Colletotrichum</taxon>
        <taxon>Colletotrichum acutatum species complex</taxon>
    </lineage>
</organism>
<keyword evidence="3" id="KW-1185">Reference proteome</keyword>
<dbReference type="EMBL" id="SDAQ01000149">
    <property type="protein sequence ID" value="KAI3534046.1"/>
    <property type="molecule type" value="Genomic_DNA"/>
</dbReference>
<proteinExistence type="predicted"/>
<comment type="caution">
    <text evidence="2">The sequence shown here is derived from an EMBL/GenBank/DDBJ whole genome shotgun (WGS) entry which is preliminary data.</text>
</comment>
<protein>
    <submittedName>
        <fullName evidence="2">Uncharacterized protein</fullName>
    </submittedName>
</protein>
<reference evidence="2" key="1">
    <citation type="submission" date="2019-01" db="EMBL/GenBank/DDBJ databases">
        <title>Colletotrichum abscissum LGMF1257.</title>
        <authorList>
            <person name="Baroncelli R."/>
        </authorList>
    </citation>
    <scope>NUCLEOTIDE SEQUENCE</scope>
    <source>
        <strain evidence="2">Ca142</strain>
    </source>
</reference>
<evidence type="ECO:0000313" key="2">
    <source>
        <dbReference type="EMBL" id="KAI3534046.1"/>
    </source>
</evidence>
<evidence type="ECO:0000256" key="1">
    <source>
        <dbReference type="SAM" id="MobiDB-lite"/>
    </source>
</evidence>
<gene>
    <name evidence="2" type="ORF">CABS02_13367</name>
</gene>
<accession>A0A9P9X385</accession>
<name>A0A9P9X385_9PEZI</name>
<feature type="region of interest" description="Disordered" evidence="1">
    <location>
        <begin position="1"/>
        <end position="28"/>
    </location>
</feature>
<dbReference type="Proteomes" id="UP001056436">
    <property type="component" value="Unassembled WGS sequence"/>
</dbReference>
<dbReference type="AlphaFoldDB" id="A0A9P9X385"/>